<evidence type="ECO:0000256" key="1">
    <source>
        <dbReference type="SAM" id="Phobius"/>
    </source>
</evidence>
<sequence length="119" mass="13531">MKTTFRQQSLITAFLMTVSIMFYCSLFLNEANSQMPKSSSGNKYPKGFVDSYQASCQFNAVAKGLSQEKSKTICDCTLNHFRSKYTLEKFQQLLKQSTKDKTLDELIEVGELCAEQLIN</sequence>
<dbReference type="HOGENOM" id="CLU_159846_0_0_3"/>
<accession>Q10WG9</accession>
<evidence type="ECO:0000313" key="2">
    <source>
        <dbReference type="EMBL" id="ABG53405.1"/>
    </source>
</evidence>
<dbReference type="eggNOG" id="ENOG5033GX2">
    <property type="taxonomic scope" value="Bacteria"/>
</dbReference>
<dbReference type="RefSeq" id="WP_011613730.1">
    <property type="nucleotide sequence ID" value="NC_008312.1"/>
</dbReference>
<keyword evidence="1" id="KW-1133">Transmembrane helix</keyword>
<name>Q10WG9_TRIEI</name>
<keyword evidence="1" id="KW-0472">Membrane</keyword>
<dbReference type="EMBL" id="CP000393">
    <property type="protein sequence ID" value="ABG53405.1"/>
    <property type="molecule type" value="Genomic_DNA"/>
</dbReference>
<keyword evidence="1" id="KW-0812">Transmembrane</keyword>
<proteinExistence type="predicted"/>
<organism evidence="2">
    <name type="scientific">Trichodesmium erythraeum (strain IMS101)</name>
    <dbReference type="NCBI Taxonomy" id="203124"/>
    <lineage>
        <taxon>Bacteria</taxon>
        <taxon>Bacillati</taxon>
        <taxon>Cyanobacteriota</taxon>
        <taxon>Cyanophyceae</taxon>
        <taxon>Oscillatoriophycideae</taxon>
        <taxon>Oscillatoriales</taxon>
        <taxon>Microcoleaceae</taxon>
        <taxon>Trichodesmium</taxon>
    </lineage>
</organism>
<gene>
    <name evidence="2" type="ordered locus">Tery_4417</name>
</gene>
<protein>
    <submittedName>
        <fullName evidence="2">Uncharacterized protein</fullName>
    </submittedName>
</protein>
<feature type="transmembrane region" description="Helical" evidence="1">
    <location>
        <begin position="9"/>
        <end position="28"/>
    </location>
</feature>
<dbReference type="AlphaFoldDB" id="Q10WG9"/>
<dbReference type="KEGG" id="ter:Tery_4417"/>
<reference evidence="2" key="1">
    <citation type="submission" date="2006-06" db="EMBL/GenBank/DDBJ databases">
        <title>Complete sequence of Trichodesmium erythraeum IMS101.</title>
        <authorList>
            <consortium name="US DOE Joint Genome Institute"/>
            <person name="Copeland A."/>
            <person name="Lucas S."/>
            <person name="Lapidus A."/>
            <person name="Barry K."/>
            <person name="Detter J.C."/>
            <person name="Glavina del Rio T."/>
            <person name="Hammon N."/>
            <person name="Israni S."/>
            <person name="Dalin E."/>
            <person name="Tice H."/>
            <person name="Pitluck S."/>
            <person name="Kiss H."/>
            <person name="Munk A.C."/>
            <person name="Brettin T."/>
            <person name="Bruce D."/>
            <person name="Han C."/>
            <person name="Tapia R."/>
            <person name="Gilna P."/>
            <person name="Schmutz J."/>
            <person name="Larimer F."/>
            <person name="Land M."/>
            <person name="Hauser L."/>
            <person name="Kyrpides N."/>
            <person name="Kim E."/>
            <person name="Richardson P."/>
        </authorList>
    </citation>
    <scope>NUCLEOTIDE SEQUENCE [LARGE SCALE GENOMIC DNA]</scope>
    <source>
        <strain evidence="2">IMS101</strain>
    </source>
</reference>
<dbReference type="OrthoDB" id="426647at2"/>